<comment type="subcellular location">
    <subcellularLocation>
        <location evidence="1">Cytoplasm</location>
        <location evidence="1">Cytoskeleton</location>
        <location evidence="1">Spindle</location>
    </subcellularLocation>
</comment>
<dbReference type="PANTHER" id="PTHR21567">
    <property type="entry name" value="CLASP"/>
    <property type="match status" value="1"/>
</dbReference>
<evidence type="ECO:0000256" key="5">
    <source>
        <dbReference type="ARBA" id="ARBA00022776"/>
    </source>
</evidence>
<feature type="region of interest" description="Disordered" evidence="6">
    <location>
        <begin position="761"/>
        <end position="788"/>
    </location>
</feature>
<dbReference type="GO" id="GO:0005881">
    <property type="term" value="C:cytoplasmic microtubule"/>
    <property type="evidence" value="ECO:0007669"/>
    <property type="project" value="TreeGrafter"/>
</dbReference>
<dbReference type="GO" id="GO:0005876">
    <property type="term" value="C:spindle microtubule"/>
    <property type="evidence" value="ECO:0007669"/>
    <property type="project" value="TreeGrafter"/>
</dbReference>
<reference evidence="8" key="1">
    <citation type="submission" date="2020-07" db="EMBL/GenBank/DDBJ databases">
        <title>Draft Genome Sequence of a Deep-Sea Yeast, Naganishia (Cryptococcus) liquefaciens strain N6.</title>
        <authorList>
            <person name="Han Y.W."/>
            <person name="Kajitani R."/>
            <person name="Morimoto H."/>
            <person name="Parhat M."/>
            <person name="Tsubouchi H."/>
            <person name="Bakenova O."/>
            <person name="Ogata M."/>
            <person name="Argunhan B."/>
            <person name="Aoki R."/>
            <person name="Kajiwara S."/>
            <person name="Itoh T."/>
            <person name="Iwasaki H."/>
        </authorList>
    </citation>
    <scope>NUCLEOTIDE SEQUENCE</scope>
    <source>
        <strain evidence="8">N6</strain>
    </source>
</reference>
<keyword evidence="9" id="KW-1185">Reference proteome</keyword>
<protein>
    <recommendedName>
        <fullName evidence="7">TOG domain-containing protein</fullName>
    </recommendedName>
</protein>
<dbReference type="OrthoDB" id="46159at2759"/>
<evidence type="ECO:0000259" key="7">
    <source>
        <dbReference type="SMART" id="SM01349"/>
    </source>
</evidence>
<dbReference type="AlphaFoldDB" id="A0A8H3YG45"/>
<dbReference type="GO" id="GO:0051301">
    <property type="term" value="P:cell division"/>
    <property type="evidence" value="ECO:0007669"/>
    <property type="project" value="UniProtKB-KW"/>
</dbReference>
<dbReference type="GO" id="GO:0005815">
    <property type="term" value="C:microtubule organizing center"/>
    <property type="evidence" value="ECO:0007669"/>
    <property type="project" value="TreeGrafter"/>
</dbReference>
<feature type="domain" description="TOG" evidence="7">
    <location>
        <begin position="4"/>
        <end position="261"/>
    </location>
</feature>
<dbReference type="SMART" id="SM01349">
    <property type="entry name" value="TOG"/>
    <property type="match status" value="2"/>
</dbReference>
<organism evidence="8 9">
    <name type="scientific">Naganishia liquefaciens</name>
    <dbReference type="NCBI Taxonomy" id="104408"/>
    <lineage>
        <taxon>Eukaryota</taxon>
        <taxon>Fungi</taxon>
        <taxon>Dikarya</taxon>
        <taxon>Basidiomycota</taxon>
        <taxon>Agaricomycotina</taxon>
        <taxon>Tremellomycetes</taxon>
        <taxon>Filobasidiales</taxon>
        <taxon>Filobasidiaceae</taxon>
        <taxon>Naganishia</taxon>
    </lineage>
</organism>
<evidence type="ECO:0000313" key="8">
    <source>
        <dbReference type="EMBL" id="GHJ86862.1"/>
    </source>
</evidence>
<dbReference type="GO" id="GO:0008017">
    <property type="term" value="F:microtubule binding"/>
    <property type="evidence" value="ECO:0007669"/>
    <property type="project" value="TreeGrafter"/>
</dbReference>
<comment type="caution">
    <text evidence="8">The sequence shown here is derived from an EMBL/GenBank/DDBJ whole genome shotgun (WGS) entry which is preliminary data.</text>
</comment>
<dbReference type="PANTHER" id="PTHR21567:SF9">
    <property type="entry name" value="CLIP-ASSOCIATING PROTEIN"/>
    <property type="match status" value="1"/>
</dbReference>
<dbReference type="Gene3D" id="1.25.10.10">
    <property type="entry name" value="Leucine-rich Repeat Variant"/>
    <property type="match status" value="3"/>
</dbReference>
<dbReference type="SUPFAM" id="SSF48371">
    <property type="entry name" value="ARM repeat"/>
    <property type="match status" value="1"/>
</dbReference>
<dbReference type="InterPro" id="IPR024395">
    <property type="entry name" value="CLASP_N_dom"/>
</dbReference>
<feature type="domain" description="TOG" evidence="7">
    <location>
        <begin position="277"/>
        <end position="535"/>
    </location>
</feature>
<dbReference type="InterPro" id="IPR011989">
    <property type="entry name" value="ARM-like"/>
</dbReference>
<dbReference type="Proteomes" id="UP000620104">
    <property type="component" value="Unassembled WGS sequence"/>
</dbReference>
<name>A0A8H3YG45_9TREE</name>
<gene>
    <name evidence="8" type="ORF">NliqN6_3264</name>
</gene>
<comment type="similarity">
    <text evidence="2">Belongs to the CLASP family.</text>
</comment>
<dbReference type="InterPro" id="IPR034085">
    <property type="entry name" value="TOG"/>
</dbReference>
<proteinExistence type="inferred from homology"/>
<keyword evidence="3" id="KW-0132">Cell division</keyword>
<evidence type="ECO:0000256" key="6">
    <source>
        <dbReference type="SAM" id="MobiDB-lite"/>
    </source>
</evidence>
<dbReference type="InterPro" id="IPR016024">
    <property type="entry name" value="ARM-type_fold"/>
</dbReference>
<keyword evidence="4" id="KW-0493">Microtubule</keyword>
<accession>A0A8H3YG45</accession>
<evidence type="ECO:0000256" key="4">
    <source>
        <dbReference type="ARBA" id="ARBA00022701"/>
    </source>
</evidence>
<sequence>MNIPALTEDVVLEQVAKIRQADVTRKVDVVQFFSLQLEATQELTVVAIDAINGLIPTLIASHSHLLYQSTLTSLLPTYLPHLAPLGLEKVRSTAVAILPSLFDKLSDGKDRVSKPAEEALVRFAQTCLADTPLSSSATLTSSGRGKEKESPAQIYERLLTDVLAGKNPRGKVGVMRVLVGVRAQSRTIGLKALLPSLVAALEDGDGSVREEAKSTLIALLSPSDIPPSVHAELRKMMQARNIKPALVETVMGSLIAPEAGTAEEKMGSQAADVPRVMVATERELEHDFVSLVQPFAGKETEHNWQGREAAVIRVRGMILGGAYKKFGSAFVNILRHEFWPESTKGVVSLRTTLATATCSMYIDIARALGDAFDVLTDTLVPHLLKLSGSTKKIVAEASQQVITAIIAHAACPPRTFMPFLEAGLAERTVQSRGYFMAHLVQYVRAQCARPQGRQAIEGTQILNSSLGTAHAMLTEMIRRGLTDASPAVKESARTAFVVFHREWPKQGAALLASLEDGVRRQVEKVMASATLAEPVIEVDSRPIVAAPQAARRATAGRKPSSAIAAAIRKAKEEARAAKIAEAAREEQENGMTPGPVDDPPLRISNAAQLPIPPTANAVPLELPETPNKDVSLLDLQTPENRGASLKVMTPAPLPGAISLLKTTGISLVEPSSLEAIVASQDEPKEETRNDVPINSISAGPVLATVESGANIPQDLDIGPASSKTAISFVSSESDVQAQNISHLSVSPAKTILRSQDCAKSASNSAIQHSPSSSIAIPRRPRVSVDPASQTIKPQPLYAKLRKIVDCSFWLDRRQEFPDDGEETLDALLERRHSPVTVKYVLQLVGWSNHRAAKQQLDELNDDDEIREYICGTLQTHTTTDGEAEEILPLIGFLESTIVSHQDDAVLKACLFLLWNLFVSAPHLWTEQARPIIRCCLALRRSDSISLRYGTAGLLALFVTTTSDKIHVLQTLLSTTQEVLASSPDAVQSRLVVFALVNVAALVCTLPSGIIKDQIPGIKQLLLQAIDSRAIPSREAAYTTLVAIQSSLGIDDDGYVLVRDIIPELTEAQRRLAMYMIQRDLGDEKSEDRGEGLVEEMARLSRRL</sequence>
<dbReference type="GO" id="GO:1990023">
    <property type="term" value="C:mitotic spindle midzone"/>
    <property type="evidence" value="ECO:0007669"/>
    <property type="project" value="TreeGrafter"/>
</dbReference>
<dbReference type="Pfam" id="PF12348">
    <property type="entry name" value="CLASP_N"/>
    <property type="match status" value="1"/>
</dbReference>
<keyword evidence="5" id="KW-0131">Cell cycle</keyword>
<evidence type="ECO:0000256" key="3">
    <source>
        <dbReference type="ARBA" id="ARBA00022618"/>
    </source>
</evidence>
<evidence type="ECO:0000313" key="9">
    <source>
        <dbReference type="Proteomes" id="UP000620104"/>
    </source>
</evidence>
<evidence type="ECO:0000256" key="2">
    <source>
        <dbReference type="ARBA" id="ARBA00009549"/>
    </source>
</evidence>
<dbReference type="GO" id="GO:0090307">
    <property type="term" value="P:mitotic spindle assembly"/>
    <property type="evidence" value="ECO:0007669"/>
    <property type="project" value="TreeGrafter"/>
</dbReference>
<dbReference type="EMBL" id="BLZA01000019">
    <property type="protein sequence ID" value="GHJ86862.1"/>
    <property type="molecule type" value="Genomic_DNA"/>
</dbReference>
<evidence type="ECO:0000256" key="1">
    <source>
        <dbReference type="ARBA" id="ARBA00004186"/>
    </source>
</evidence>
<keyword evidence="5" id="KW-0498">Mitosis</keyword>